<feature type="transmembrane region" description="Helical" evidence="5">
    <location>
        <begin position="84"/>
        <end position="103"/>
    </location>
</feature>
<dbReference type="Proteomes" id="UP000688137">
    <property type="component" value="Unassembled WGS sequence"/>
</dbReference>
<protein>
    <recommendedName>
        <fullName evidence="7">Fatty acid hydroxylase domain-containing protein</fullName>
    </recommendedName>
</protein>
<keyword evidence="6" id="KW-0732">Signal</keyword>
<dbReference type="GO" id="GO:0005506">
    <property type="term" value="F:iron ion binding"/>
    <property type="evidence" value="ECO:0007669"/>
    <property type="project" value="InterPro"/>
</dbReference>
<accession>A0A8S1LSV1</accession>
<evidence type="ECO:0000256" key="6">
    <source>
        <dbReference type="SAM" id="SignalP"/>
    </source>
</evidence>
<dbReference type="GO" id="GO:0016020">
    <property type="term" value="C:membrane"/>
    <property type="evidence" value="ECO:0007669"/>
    <property type="project" value="UniProtKB-SubCell"/>
</dbReference>
<keyword evidence="3 5" id="KW-1133">Transmembrane helix</keyword>
<gene>
    <name evidence="8" type="ORF">PPRIM_AZ9-3.1.T0420262</name>
</gene>
<sequence length="277" mass="33071">MNKNIILYALFLVLCVQPTKAYSVFDFGYSDLENANPTQLVYNIGVYSFLGILQYLLVSAIFEWKNPMPKNKLRIENIKREIKYGTTQIFLQVAYSMIFYHYVYPYCQWYRYYTINSYGLLNFGYGMIFLYIWTTVLGYWVHRIFHFRFLYKHVHSVHHSFREPTAFGYCATHPLEGISEVNTVLHLAELIIPIHPLMTLFFFEYITVNEMMGHDGGEYDHSDHYRHHLYYVVNYGDTIMDEFFGTVYNSKNYPIKAKCTYVESIEDRTEAIFMKYK</sequence>
<dbReference type="EMBL" id="CAJJDM010000041">
    <property type="protein sequence ID" value="CAD8068643.1"/>
    <property type="molecule type" value="Genomic_DNA"/>
</dbReference>
<evidence type="ECO:0000256" key="4">
    <source>
        <dbReference type="ARBA" id="ARBA00023136"/>
    </source>
</evidence>
<keyword evidence="9" id="KW-1185">Reference proteome</keyword>
<name>A0A8S1LSV1_PARPR</name>
<dbReference type="InterPro" id="IPR050307">
    <property type="entry name" value="Sterol_Desaturase_Related"/>
</dbReference>
<feature type="transmembrane region" description="Helical" evidence="5">
    <location>
        <begin position="123"/>
        <end position="142"/>
    </location>
</feature>
<feature type="domain" description="Fatty acid hydroxylase" evidence="7">
    <location>
        <begin position="128"/>
        <end position="246"/>
    </location>
</feature>
<evidence type="ECO:0000256" key="2">
    <source>
        <dbReference type="ARBA" id="ARBA00022692"/>
    </source>
</evidence>
<evidence type="ECO:0000313" key="9">
    <source>
        <dbReference type="Proteomes" id="UP000688137"/>
    </source>
</evidence>
<reference evidence="8" key="1">
    <citation type="submission" date="2021-01" db="EMBL/GenBank/DDBJ databases">
        <authorList>
            <consortium name="Genoscope - CEA"/>
            <person name="William W."/>
        </authorList>
    </citation>
    <scope>NUCLEOTIDE SEQUENCE</scope>
</reference>
<evidence type="ECO:0000256" key="5">
    <source>
        <dbReference type="SAM" id="Phobius"/>
    </source>
</evidence>
<comment type="subcellular location">
    <subcellularLocation>
        <location evidence="1">Membrane</location>
    </subcellularLocation>
</comment>
<comment type="caution">
    <text evidence="8">The sequence shown here is derived from an EMBL/GenBank/DDBJ whole genome shotgun (WGS) entry which is preliminary data.</text>
</comment>
<proteinExistence type="predicted"/>
<dbReference type="OMA" id="VHRIFHF"/>
<evidence type="ECO:0000256" key="3">
    <source>
        <dbReference type="ARBA" id="ARBA00022989"/>
    </source>
</evidence>
<dbReference type="PANTHER" id="PTHR11863">
    <property type="entry name" value="STEROL DESATURASE"/>
    <property type="match status" value="1"/>
</dbReference>
<dbReference type="GO" id="GO:0008610">
    <property type="term" value="P:lipid biosynthetic process"/>
    <property type="evidence" value="ECO:0007669"/>
    <property type="project" value="InterPro"/>
</dbReference>
<keyword evidence="4 5" id="KW-0472">Membrane</keyword>
<dbReference type="GO" id="GO:0016491">
    <property type="term" value="F:oxidoreductase activity"/>
    <property type="evidence" value="ECO:0007669"/>
    <property type="project" value="InterPro"/>
</dbReference>
<feature type="signal peptide" evidence="6">
    <location>
        <begin position="1"/>
        <end position="21"/>
    </location>
</feature>
<evidence type="ECO:0000259" key="7">
    <source>
        <dbReference type="Pfam" id="PF04116"/>
    </source>
</evidence>
<feature type="chain" id="PRO_5035743614" description="Fatty acid hydroxylase domain-containing protein" evidence="6">
    <location>
        <begin position="22"/>
        <end position="277"/>
    </location>
</feature>
<keyword evidence="2 5" id="KW-0812">Transmembrane</keyword>
<dbReference type="Pfam" id="PF04116">
    <property type="entry name" value="FA_hydroxylase"/>
    <property type="match status" value="1"/>
</dbReference>
<dbReference type="AlphaFoldDB" id="A0A8S1LSV1"/>
<dbReference type="InterPro" id="IPR006694">
    <property type="entry name" value="Fatty_acid_hydroxylase"/>
</dbReference>
<evidence type="ECO:0000256" key="1">
    <source>
        <dbReference type="ARBA" id="ARBA00004370"/>
    </source>
</evidence>
<evidence type="ECO:0000313" key="8">
    <source>
        <dbReference type="EMBL" id="CAD8068643.1"/>
    </source>
</evidence>
<organism evidence="8 9">
    <name type="scientific">Paramecium primaurelia</name>
    <dbReference type="NCBI Taxonomy" id="5886"/>
    <lineage>
        <taxon>Eukaryota</taxon>
        <taxon>Sar</taxon>
        <taxon>Alveolata</taxon>
        <taxon>Ciliophora</taxon>
        <taxon>Intramacronucleata</taxon>
        <taxon>Oligohymenophorea</taxon>
        <taxon>Peniculida</taxon>
        <taxon>Parameciidae</taxon>
        <taxon>Paramecium</taxon>
    </lineage>
</organism>
<feature type="transmembrane region" description="Helical" evidence="5">
    <location>
        <begin position="45"/>
        <end position="64"/>
    </location>
</feature>